<comment type="caution">
    <text evidence="1">The sequence shown here is derived from an EMBL/GenBank/DDBJ whole genome shotgun (WGS) entry which is preliminary data.</text>
</comment>
<accession>A0A1Y1X6I9</accession>
<keyword evidence="2" id="KW-1185">Reference proteome</keyword>
<name>A0A1Y1X6I9_9FUNG</name>
<dbReference type="InParanoid" id="A0A1Y1X6I9"/>
<dbReference type="AlphaFoldDB" id="A0A1Y1X6I9"/>
<evidence type="ECO:0000313" key="2">
    <source>
        <dbReference type="Proteomes" id="UP000193498"/>
    </source>
</evidence>
<organism evidence="1 2">
    <name type="scientific">Basidiobolus meristosporus CBS 931.73</name>
    <dbReference type="NCBI Taxonomy" id="1314790"/>
    <lineage>
        <taxon>Eukaryota</taxon>
        <taxon>Fungi</taxon>
        <taxon>Fungi incertae sedis</taxon>
        <taxon>Zoopagomycota</taxon>
        <taxon>Entomophthoromycotina</taxon>
        <taxon>Basidiobolomycetes</taxon>
        <taxon>Basidiobolales</taxon>
        <taxon>Basidiobolaceae</taxon>
        <taxon>Basidiobolus</taxon>
    </lineage>
</organism>
<evidence type="ECO:0000313" key="1">
    <source>
        <dbReference type="EMBL" id="ORX80914.1"/>
    </source>
</evidence>
<proteinExistence type="predicted"/>
<protein>
    <submittedName>
        <fullName evidence="1">Uncharacterized protein</fullName>
    </submittedName>
</protein>
<gene>
    <name evidence="1" type="ORF">K493DRAFT_389751</name>
</gene>
<reference evidence="1 2" key="1">
    <citation type="submission" date="2016-07" db="EMBL/GenBank/DDBJ databases">
        <title>Pervasive Adenine N6-methylation of Active Genes in Fungi.</title>
        <authorList>
            <consortium name="DOE Joint Genome Institute"/>
            <person name="Mondo S.J."/>
            <person name="Dannebaum R.O."/>
            <person name="Kuo R.C."/>
            <person name="Labutti K."/>
            <person name="Haridas S."/>
            <person name="Kuo A."/>
            <person name="Salamov A."/>
            <person name="Ahrendt S.R."/>
            <person name="Lipzen A."/>
            <person name="Sullivan W."/>
            <person name="Andreopoulos W.B."/>
            <person name="Clum A."/>
            <person name="Lindquist E."/>
            <person name="Daum C."/>
            <person name="Ramamoorthy G.K."/>
            <person name="Gryganskyi A."/>
            <person name="Culley D."/>
            <person name="Magnuson J.K."/>
            <person name="James T.Y."/>
            <person name="O'Malley M.A."/>
            <person name="Stajich J.E."/>
            <person name="Spatafora J.W."/>
            <person name="Visel A."/>
            <person name="Grigoriev I.V."/>
        </authorList>
    </citation>
    <scope>NUCLEOTIDE SEQUENCE [LARGE SCALE GENOMIC DNA]</scope>
    <source>
        <strain evidence="1 2">CBS 931.73</strain>
    </source>
</reference>
<dbReference type="Proteomes" id="UP000193498">
    <property type="component" value="Unassembled WGS sequence"/>
</dbReference>
<dbReference type="EMBL" id="MCFE01000723">
    <property type="protein sequence ID" value="ORX80914.1"/>
    <property type="molecule type" value="Genomic_DNA"/>
</dbReference>
<sequence>MNHHNCTALAPGNAVGVGCDRETRSAAQYRQMICHIRKGHLINQKPNPIYRPSPFQQRIIMTRTSCPSYDLGIRHLDRSATQAKRVPNQDLAANGNRLLRLDILGKVWKRYTIFTINFSTVEIIRPTHPESLDRPRARRGSARFQMPRVDATARSGMDALVGASETATISRQGVENAALHTDVQLFHE</sequence>